<organism evidence="8 9">
    <name type="scientific">Undibacterium terreum</name>
    <dbReference type="NCBI Taxonomy" id="1224302"/>
    <lineage>
        <taxon>Bacteria</taxon>
        <taxon>Pseudomonadati</taxon>
        <taxon>Pseudomonadota</taxon>
        <taxon>Betaproteobacteria</taxon>
        <taxon>Burkholderiales</taxon>
        <taxon>Oxalobacteraceae</taxon>
        <taxon>Undibacterium</taxon>
    </lineage>
</organism>
<dbReference type="RefSeq" id="WP_188568498.1">
    <property type="nucleotide sequence ID" value="NZ_BMED01000006.1"/>
</dbReference>
<comment type="catalytic activity">
    <reaction evidence="1">
        <text>a 1,2-diacyl-sn-glycero-3-phosphocholine + H2O = a 1,2-diacyl-sn-glycero-3-phosphate + choline + H(+)</text>
        <dbReference type="Rhea" id="RHEA:14445"/>
        <dbReference type="ChEBI" id="CHEBI:15354"/>
        <dbReference type="ChEBI" id="CHEBI:15377"/>
        <dbReference type="ChEBI" id="CHEBI:15378"/>
        <dbReference type="ChEBI" id="CHEBI:57643"/>
        <dbReference type="ChEBI" id="CHEBI:58608"/>
        <dbReference type="EC" id="3.1.4.4"/>
    </reaction>
</comment>
<accession>A0A916UY66</accession>
<reference evidence="8" key="2">
    <citation type="submission" date="2020-09" db="EMBL/GenBank/DDBJ databases">
        <authorList>
            <person name="Sun Q."/>
            <person name="Zhou Y."/>
        </authorList>
    </citation>
    <scope>NUCLEOTIDE SEQUENCE</scope>
    <source>
        <strain evidence="8">CGMCC 1.10998</strain>
    </source>
</reference>
<evidence type="ECO:0000256" key="4">
    <source>
        <dbReference type="ARBA" id="ARBA00022801"/>
    </source>
</evidence>
<keyword evidence="9" id="KW-1185">Reference proteome</keyword>
<name>A0A916UY66_9BURK</name>
<feature type="domain" description="PLD phosphodiesterase" evidence="7">
    <location>
        <begin position="445"/>
        <end position="476"/>
    </location>
</feature>
<keyword evidence="4" id="KW-0378">Hydrolase</keyword>
<comment type="caution">
    <text evidence="8">The sequence shown here is derived from an EMBL/GenBank/DDBJ whole genome shotgun (WGS) entry which is preliminary data.</text>
</comment>
<evidence type="ECO:0000313" key="8">
    <source>
        <dbReference type="EMBL" id="GGC93509.1"/>
    </source>
</evidence>
<proteinExistence type="inferred from homology"/>
<evidence type="ECO:0000256" key="5">
    <source>
        <dbReference type="ARBA" id="ARBA00022963"/>
    </source>
</evidence>
<gene>
    <name evidence="8" type="ORF">GCM10011396_45990</name>
</gene>
<dbReference type="InterPro" id="IPR001736">
    <property type="entry name" value="PLipase_D/transphosphatidylase"/>
</dbReference>
<dbReference type="InterPro" id="IPR025202">
    <property type="entry name" value="PLD-like_dom"/>
</dbReference>
<keyword evidence="5" id="KW-0442">Lipid degradation</keyword>
<protein>
    <recommendedName>
        <fullName evidence="3">phospholipase D</fullName>
        <ecNumber evidence="3">3.1.4.4</ecNumber>
    </recommendedName>
</protein>
<evidence type="ECO:0000313" key="9">
    <source>
        <dbReference type="Proteomes" id="UP000637423"/>
    </source>
</evidence>
<dbReference type="InterPro" id="IPR051406">
    <property type="entry name" value="PLD_domain"/>
</dbReference>
<dbReference type="GO" id="GO:0016891">
    <property type="term" value="F:RNA endonuclease activity producing 5'-phosphomonoesters, hydrolytic mechanism"/>
    <property type="evidence" value="ECO:0007669"/>
    <property type="project" value="TreeGrafter"/>
</dbReference>
<keyword evidence="6" id="KW-0443">Lipid metabolism</keyword>
<dbReference type="PANTHER" id="PTHR43856:SF1">
    <property type="entry name" value="MITOCHONDRIAL CARDIOLIPIN HYDROLASE"/>
    <property type="match status" value="1"/>
</dbReference>
<dbReference type="PANTHER" id="PTHR43856">
    <property type="entry name" value="CARDIOLIPIN HYDROLASE"/>
    <property type="match status" value="1"/>
</dbReference>
<evidence type="ECO:0000256" key="3">
    <source>
        <dbReference type="ARBA" id="ARBA00012027"/>
    </source>
</evidence>
<dbReference type="EC" id="3.1.4.4" evidence="3"/>
<sequence length="559" mass="62123">MRAKKSGNGLAIQAIAGTHVVILGWDLVDNTLKKGLLGFAIQRTDHTEGESYWLRGMKSFPDTSPPLGPGGDASTFEQPLQGFQWGDYTAKPGHSYTYLLVAMYGKPGNLDAKNSIAVKIQTEPEWGTPESVHSIFFNRGAVASQEYARRFQNKRPDVVGAPAYTWLSRGLEEAILAFVDRAKDHSFSLRGAFYEYQWADILRELKVAEDRGVDVEIVYDAIQNAKMDPVSKNESAIALTKIKNFCTGFQNGKLMHNKFLVLLKNGNPIAVLTGSTNLTENGIFGHLNCAHIIDDASVAQDYLQYWLELKKDPGTDDLRSWTDQNTPVPTIPLAKGISKVFSPQTGLSTLRSYGDIAGLAKRGLFMTFAFGMNKVFQPVYRRDDDVLRFALMEKEGNGASLEKGKQEIGEIRKLENVLVAVGHNISVNSFDRWLKEASSAVAKANVHWIHTKFMLVDPLGNDPIVISGSANFSDPSTNTNEENMLLIRGDKRVADIYLGEFMRSFAHYAFREALFIHQQEGNSTADWKPQNLATDNSWLGTYFKPNSAGALKRLYFSGQ</sequence>
<evidence type="ECO:0000259" key="7">
    <source>
        <dbReference type="PROSITE" id="PS50035"/>
    </source>
</evidence>
<dbReference type="Proteomes" id="UP000637423">
    <property type="component" value="Unassembled WGS sequence"/>
</dbReference>
<dbReference type="Gene3D" id="3.30.870.10">
    <property type="entry name" value="Endonuclease Chain A"/>
    <property type="match status" value="2"/>
</dbReference>
<reference evidence="8" key="1">
    <citation type="journal article" date="2014" name="Int. J. Syst. Evol. Microbiol.">
        <title>Complete genome sequence of Corynebacterium casei LMG S-19264T (=DSM 44701T), isolated from a smear-ripened cheese.</title>
        <authorList>
            <consortium name="US DOE Joint Genome Institute (JGI-PGF)"/>
            <person name="Walter F."/>
            <person name="Albersmeier A."/>
            <person name="Kalinowski J."/>
            <person name="Ruckert C."/>
        </authorList>
    </citation>
    <scope>NUCLEOTIDE SEQUENCE</scope>
    <source>
        <strain evidence="8">CGMCC 1.10998</strain>
    </source>
</reference>
<comment type="similarity">
    <text evidence="2">Belongs to the phospholipase D family.</text>
</comment>
<dbReference type="GO" id="GO:0006793">
    <property type="term" value="P:phosphorus metabolic process"/>
    <property type="evidence" value="ECO:0007669"/>
    <property type="project" value="UniProtKB-ARBA"/>
</dbReference>
<dbReference type="AlphaFoldDB" id="A0A916UY66"/>
<dbReference type="CDD" id="cd09172">
    <property type="entry name" value="PLDc_Nuc_like_unchar1_1"/>
    <property type="match status" value="1"/>
</dbReference>
<evidence type="ECO:0000256" key="1">
    <source>
        <dbReference type="ARBA" id="ARBA00000798"/>
    </source>
</evidence>
<dbReference type="GO" id="GO:0016042">
    <property type="term" value="P:lipid catabolic process"/>
    <property type="evidence" value="ECO:0007669"/>
    <property type="project" value="UniProtKB-KW"/>
</dbReference>
<dbReference type="GO" id="GO:0004630">
    <property type="term" value="F:phospholipase D activity"/>
    <property type="evidence" value="ECO:0007669"/>
    <property type="project" value="UniProtKB-EC"/>
</dbReference>
<dbReference type="PROSITE" id="PS50035">
    <property type="entry name" value="PLD"/>
    <property type="match status" value="1"/>
</dbReference>
<dbReference type="Pfam" id="PF13091">
    <property type="entry name" value="PLDc_2"/>
    <property type="match status" value="2"/>
</dbReference>
<evidence type="ECO:0000256" key="6">
    <source>
        <dbReference type="ARBA" id="ARBA00023098"/>
    </source>
</evidence>
<dbReference type="SUPFAM" id="SSF56024">
    <property type="entry name" value="Phospholipase D/nuclease"/>
    <property type="match status" value="2"/>
</dbReference>
<dbReference type="EMBL" id="BMED01000006">
    <property type="protein sequence ID" value="GGC93509.1"/>
    <property type="molecule type" value="Genomic_DNA"/>
</dbReference>
<evidence type="ECO:0000256" key="2">
    <source>
        <dbReference type="ARBA" id="ARBA00008664"/>
    </source>
</evidence>